<comment type="subcellular location">
    <subcellularLocation>
        <location evidence="1">Secreted</location>
    </subcellularLocation>
</comment>
<evidence type="ECO:0000313" key="7">
    <source>
        <dbReference type="EMBL" id="JAV08873.1"/>
    </source>
</evidence>
<keyword evidence="3" id="KW-0964">Secreted</keyword>
<evidence type="ECO:0000256" key="2">
    <source>
        <dbReference type="ARBA" id="ARBA00009923"/>
    </source>
</evidence>
<protein>
    <submittedName>
        <fullName evidence="7">Putative scp-like extracellular protein</fullName>
    </submittedName>
</protein>
<dbReference type="AlphaFoldDB" id="A0A1L8DQY2"/>
<evidence type="ECO:0000259" key="6">
    <source>
        <dbReference type="SMART" id="SM00198"/>
    </source>
</evidence>
<dbReference type="PIRSF" id="PIRSF038921">
    <property type="entry name" value="P14a"/>
    <property type="match status" value="1"/>
</dbReference>
<dbReference type="PANTHER" id="PTHR10334">
    <property type="entry name" value="CYSTEINE-RICH SECRETORY PROTEIN-RELATED"/>
    <property type="match status" value="1"/>
</dbReference>
<name>A0A1L8DQY2_9DIPT</name>
<organism evidence="7">
    <name type="scientific">Nyssomyia neivai</name>
    <dbReference type="NCBI Taxonomy" id="330878"/>
    <lineage>
        <taxon>Eukaryota</taxon>
        <taxon>Metazoa</taxon>
        <taxon>Ecdysozoa</taxon>
        <taxon>Arthropoda</taxon>
        <taxon>Hexapoda</taxon>
        <taxon>Insecta</taxon>
        <taxon>Pterygota</taxon>
        <taxon>Neoptera</taxon>
        <taxon>Endopterygota</taxon>
        <taxon>Diptera</taxon>
        <taxon>Nematocera</taxon>
        <taxon>Psychodoidea</taxon>
        <taxon>Psychodidae</taxon>
        <taxon>Nyssomyia</taxon>
    </lineage>
</organism>
<dbReference type="SUPFAM" id="SSF55797">
    <property type="entry name" value="PR-1-like"/>
    <property type="match status" value="1"/>
</dbReference>
<dbReference type="InterPro" id="IPR035940">
    <property type="entry name" value="CAP_sf"/>
</dbReference>
<reference evidence="7" key="1">
    <citation type="submission" date="2016-12" db="EMBL/GenBank/DDBJ databases">
        <title>An insight into the sialome and mialome of the sand fly, Nyssomyia neivai.</title>
        <authorList>
            <person name="Sebastian V."/>
            <person name="Goulart T.M."/>
            <person name="Oliveira W."/>
            <person name="Calvo E."/>
            <person name="Oliveira L.F."/>
            <person name="Pinto M.C."/>
            <person name="Rosselino A.M."/>
            <person name="Ribeiro J.M."/>
        </authorList>
    </citation>
    <scope>NUCLEOTIDE SEQUENCE</scope>
</reference>
<dbReference type="InterPro" id="IPR014044">
    <property type="entry name" value="CAP_dom"/>
</dbReference>
<feature type="domain" description="SCP" evidence="6">
    <location>
        <begin position="59"/>
        <end position="225"/>
    </location>
</feature>
<comment type="similarity">
    <text evidence="2">Belongs to the CRISP family.</text>
</comment>
<dbReference type="CDD" id="cd05380">
    <property type="entry name" value="CAP_euk"/>
    <property type="match status" value="1"/>
</dbReference>
<proteinExistence type="inferred from homology"/>
<feature type="signal peptide" evidence="5">
    <location>
        <begin position="1"/>
        <end position="16"/>
    </location>
</feature>
<evidence type="ECO:0000256" key="3">
    <source>
        <dbReference type="ARBA" id="ARBA00022525"/>
    </source>
</evidence>
<keyword evidence="4 5" id="KW-0732">Signal</keyword>
<dbReference type="EMBL" id="GFDF01005211">
    <property type="protein sequence ID" value="JAV08873.1"/>
    <property type="molecule type" value="Transcribed_RNA"/>
</dbReference>
<dbReference type="InterPro" id="IPR001283">
    <property type="entry name" value="CRISP-related"/>
</dbReference>
<dbReference type="InterPro" id="IPR034763">
    <property type="entry name" value="P14a_insect"/>
</dbReference>
<evidence type="ECO:0000256" key="1">
    <source>
        <dbReference type="ARBA" id="ARBA00004613"/>
    </source>
</evidence>
<dbReference type="Pfam" id="PF00188">
    <property type="entry name" value="CAP"/>
    <property type="match status" value="1"/>
</dbReference>
<evidence type="ECO:0000256" key="4">
    <source>
        <dbReference type="ARBA" id="ARBA00022729"/>
    </source>
</evidence>
<feature type="chain" id="PRO_5012589298" evidence="5">
    <location>
        <begin position="17"/>
        <end position="256"/>
    </location>
</feature>
<dbReference type="SMART" id="SM00198">
    <property type="entry name" value="SCP"/>
    <property type="match status" value="1"/>
</dbReference>
<dbReference type="Gene3D" id="3.40.33.10">
    <property type="entry name" value="CAP"/>
    <property type="match status" value="1"/>
</dbReference>
<dbReference type="GO" id="GO:0005576">
    <property type="term" value="C:extracellular region"/>
    <property type="evidence" value="ECO:0007669"/>
    <property type="project" value="UniProtKB-SubCell"/>
</dbReference>
<sequence>MLKFLILVAVVAGAQAQINWCDEQNKWCDAGDHHIACEPNGFPYGTNVSNIKMVTMTADIQALIVKTHNDLRSKVAKGTESGLPAAQDMFKMRWDDNLAFVASKHAEKAKFAHDDCRAFTAYPRSGQNLAMGMSSAPFSSASISATIQSQVSVWYTDEVQYVRDLPGCIDQFTMDCMAAGHITALLHGDSEAVGCAAVTYDQFRNGRKWYVFQTTCNYDETNMLDDIVYTAGTASTICSKCSAFQRTCDTATGLCV</sequence>
<accession>A0A1L8DQY2</accession>
<evidence type="ECO:0000256" key="5">
    <source>
        <dbReference type="SAM" id="SignalP"/>
    </source>
</evidence>